<organism evidence="1 2">
    <name type="scientific">Gossypium lobatum</name>
    <dbReference type="NCBI Taxonomy" id="34289"/>
    <lineage>
        <taxon>Eukaryota</taxon>
        <taxon>Viridiplantae</taxon>
        <taxon>Streptophyta</taxon>
        <taxon>Embryophyta</taxon>
        <taxon>Tracheophyta</taxon>
        <taxon>Spermatophyta</taxon>
        <taxon>Magnoliopsida</taxon>
        <taxon>eudicotyledons</taxon>
        <taxon>Gunneridae</taxon>
        <taxon>Pentapetalae</taxon>
        <taxon>rosids</taxon>
        <taxon>malvids</taxon>
        <taxon>Malvales</taxon>
        <taxon>Malvaceae</taxon>
        <taxon>Malvoideae</taxon>
        <taxon>Gossypium</taxon>
    </lineage>
</organism>
<sequence>MRPSGYGLRRHNKRNVIARRRDINQNYGILLASV</sequence>
<protein>
    <submittedName>
        <fullName evidence="1">Uncharacterized protein</fullName>
    </submittedName>
</protein>
<keyword evidence="2" id="KW-1185">Reference proteome</keyword>
<proteinExistence type="predicted"/>
<dbReference type="AlphaFoldDB" id="A0A7J8MER3"/>
<reference evidence="1 2" key="1">
    <citation type="journal article" date="2019" name="Genome Biol. Evol.">
        <title>Insights into the evolution of the New World diploid cottons (Gossypium, subgenus Houzingenia) based on genome sequencing.</title>
        <authorList>
            <person name="Grover C.E."/>
            <person name="Arick M.A. 2nd"/>
            <person name="Thrash A."/>
            <person name="Conover J.L."/>
            <person name="Sanders W.S."/>
            <person name="Peterson D.G."/>
            <person name="Frelichowski J.E."/>
            <person name="Scheffler J.A."/>
            <person name="Scheffler B.E."/>
            <person name="Wendel J.F."/>
        </authorList>
    </citation>
    <scope>NUCLEOTIDE SEQUENCE [LARGE SCALE GENOMIC DNA]</scope>
    <source>
        <strain evidence="1">157</strain>
        <tissue evidence="1">Leaf</tissue>
    </source>
</reference>
<evidence type="ECO:0000313" key="1">
    <source>
        <dbReference type="EMBL" id="MBA0563194.1"/>
    </source>
</evidence>
<evidence type="ECO:0000313" key="2">
    <source>
        <dbReference type="Proteomes" id="UP000593572"/>
    </source>
</evidence>
<dbReference type="EMBL" id="JABEZX010000008">
    <property type="protein sequence ID" value="MBA0563194.1"/>
    <property type="molecule type" value="Genomic_DNA"/>
</dbReference>
<gene>
    <name evidence="1" type="ORF">Golob_008192</name>
</gene>
<comment type="caution">
    <text evidence="1">The sequence shown here is derived from an EMBL/GenBank/DDBJ whole genome shotgun (WGS) entry which is preliminary data.</text>
</comment>
<name>A0A7J8MER3_9ROSI</name>
<accession>A0A7J8MER3</accession>
<dbReference type="Proteomes" id="UP000593572">
    <property type="component" value="Unassembled WGS sequence"/>
</dbReference>